<dbReference type="SUPFAM" id="SSF50156">
    <property type="entry name" value="PDZ domain-like"/>
    <property type="match status" value="1"/>
</dbReference>
<dbReference type="EMBL" id="MFZV01000053">
    <property type="protein sequence ID" value="OGK30045.1"/>
    <property type="molecule type" value="Genomic_DNA"/>
</dbReference>
<gene>
    <name evidence="7" type="ORF">A3F29_03410</name>
</gene>
<keyword evidence="4 5" id="KW-0720">Serine protease</keyword>
<dbReference type="InterPro" id="IPR001478">
    <property type="entry name" value="PDZ"/>
</dbReference>
<comment type="caution">
    <text evidence="7">The sequence shown here is derived from an EMBL/GenBank/DDBJ whole genome shotgun (WGS) entry which is preliminary data.</text>
</comment>
<dbReference type="InterPro" id="IPR005151">
    <property type="entry name" value="Tail-specific_protease"/>
</dbReference>
<protein>
    <recommendedName>
        <fullName evidence="6">PDZ domain-containing protein</fullName>
    </recommendedName>
</protein>
<comment type="similarity">
    <text evidence="1 5">Belongs to the peptidase S41A family.</text>
</comment>
<dbReference type="PROSITE" id="PS50106">
    <property type="entry name" value="PDZ"/>
    <property type="match status" value="1"/>
</dbReference>
<dbReference type="CDD" id="cd06782">
    <property type="entry name" value="cpPDZ_CPP-like"/>
    <property type="match status" value="1"/>
</dbReference>
<reference evidence="7 8" key="1">
    <citation type="journal article" date="2016" name="Nat. Commun.">
        <title>Thousands of microbial genomes shed light on interconnected biogeochemical processes in an aquifer system.</title>
        <authorList>
            <person name="Anantharaman K."/>
            <person name="Brown C.T."/>
            <person name="Hug L.A."/>
            <person name="Sharon I."/>
            <person name="Castelle C.J."/>
            <person name="Probst A.J."/>
            <person name="Thomas B.C."/>
            <person name="Singh A."/>
            <person name="Wilkins M.J."/>
            <person name="Karaoz U."/>
            <person name="Brodie E.L."/>
            <person name="Williams K.H."/>
            <person name="Hubbard S.S."/>
            <person name="Banfield J.F."/>
        </authorList>
    </citation>
    <scope>NUCLEOTIDE SEQUENCE [LARGE SCALE GENOMIC DNA]</scope>
</reference>
<dbReference type="GO" id="GO:0007165">
    <property type="term" value="P:signal transduction"/>
    <property type="evidence" value="ECO:0007669"/>
    <property type="project" value="TreeGrafter"/>
</dbReference>
<evidence type="ECO:0000256" key="2">
    <source>
        <dbReference type="ARBA" id="ARBA00022670"/>
    </source>
</evidence>
<accession>A0A1F7HG44</accession>
<dbReference type="AlphaFoldDB" id="A0A1F7HG44"/>
<dbReference type="PANTHER" id="PTHR32060">
    <property type="entry name" value="TAIL-SPECIFIC PROTEASE"/>
    <property type="match status" value="1"/>
</dbReference>
<dbReference type="NCBIfam" id="TIGR00225">
    <property type="entry name" value="prc"/>
    <property type="match status" value="1"/>
</dbReference>
<dbReference type="SMART" id="SM00245">
    <property type="entry name" value="TSPc"/>
    <property type="match status" value="1"/>
</dbReference>
<evidence type="ECO:0000259" key="6">
    <source>
        <dbReference type="PROSITE" id="PS50106"/>
    </source>
</evidence>
<dbReference type="CDD" id="cd07560">
    <property type="entry name" value="Peptidase_S41_CPP"/>
    <property type="match status" value="1"/>
</dbReference>
<evidence type="ECO:0000256" key="4">
    <source>
        <dbReference type="ARBA" id="ARBA00022825"/>
    </source>
</evidence>
<dbReference type="Pfam" id="PF22694">
    <property type="entry name" value="CtpB_N-like"/>
    <property type="match status" value="1"/>
</dbReference>
<dbReference type="Pfam" id="PF00595">
    <property type="entry name" value="PDZ"/>
    <property type="match status" value="1"/>
</dbReference>
<dbReference type="Gene3D" id="3.30.750.44">
    <property type="match status" value="1"/>
</dbReference>
<dbReference type="SUPFAM" id="SSF52096">
    <property type="entry name" value="ClpP/crotonase"/>
    <property type="match status" value="1"/>
</dbReference>
<dbReference type="GO" id="GO:0004175">
    <property type="term" value="F:endopeptidase activity"/>
    <property type="evidence" value="ECO:0007669"/>
    <property type="project" value="TreeGrafter"/>
</dbReference>
<organism evidence="7 8">
    <name type="scientific">Candidatus Roizmanbacteria bacterium RIFCSPHIGHO2_12_FULL_33_9</name>
    <dbReference type="NCBI Taxonomy" id="1802045"/>
    <lineage>
        <taxon>Bacteria</taxon>
        <taxon>Candidatus Roizmaniibacteriota</taxon>
    </lineage>
</organism>
<dbReference type="Proteomes" id="UP000177199">
    <property type="component" value="Unassembled WGS sequence"/>
</dbReference>
<dbReference type="Pfam" id="PF03572">
    <property type="entry name" value="Peptidase_S41"/>
    <property type="match status" value="1"/>
</dbReference>
<dbReference type="Gene3D" id="3.90.226.10">
    <property type="entry name" value="2-enoyl-CoA Hydratase, Chain A, domain 1"/>
    <property type="match status" value="1"/>
</dbReference>
<proteinExistence type="inferred from homology"/>
<dbReference type="GO" id="GO:0030288">
    <property type="term" value="C:outer membrane-bounded periplasmic space"/>
    <property type="evidence" value="ECO:0007669"/>
    <property type="project" value="TreeGrafter"/>
</dbReference>
<dbReference type="InterPro" id="IPR036034">
    <property type="entry name" value="PDZ_sf"/>
</dbReference>
<evidence type="ECO:0000256" key="1">
    <source>
        <dbReference type="ARBA" id="ARBA00009179"/>
    </source>
</evidence>
<dbReference type="InterPro" id="IPR055210">
    <property type="entry name" value="CtpA/B_N"/>
</dbReference>
<dbReference type="FunFam" id="2.30.42.10:FF:000063">
    <property type="entry name" value="Peptidase, S41 family"/>
    <property type="match status" value="1"/>
</dbReference>
<evidence type="ECO:0000313" key="7">
    <source>
        <dbReference type="EMBL" id="OGK30045.1"/>
    </source>
</evidence>
<evidence type="ECO:0000256" key="5">
    <source>
        <dbReference type="RuleBase" id="RU004404"/>
    </source>
</evidence>
<keyword evidence="2 5" id="KW-0645">Protease</keyword>
<sequence>MKNKNITKILLTISLFIFVFGAGFKIGEYKTLSNTSVQGRIKNLDFNLFWQTWDQLEQKYVDKTKFDSTKMFYGAIKGMVASLGDPYTFFLTPEENKESKEDLEGRFTGIGAQLGLKNSQIIIIAPLKDSPALKAGVKAGDVIKEVDGESTEGWTLVQAVSKIRGEKGTKVTLTLGRADEKDRKIEIIREEIKVESVEYRLEKSIECDENCEQVAYVKISQFGENTNKEWDKAVDFVIQNTDQENINSMILDLRDNPGGFLESSVYIASEFLEKGKLVVKQESSVNSNKDYKSIRNGDLQNAKLIILINEGSASASEILAGALRDYDKATLVGVKTFGKGSVQEALDLKKGAGLHITVAKWILPNGEWINGKGIEPDEELKLNLEDGNTLTREQDNQLEKALNLLIK</sequence>
<name>A0A1F7HG44_9BACT</name>
<keyword evidence="3 5" id="KW-0378">Hydrolase</keyword>
<dbReference type="GO" id="GO:0006508">
    <property type="term" value="P:proteolysis"/>
    <property type="evidence" value="ECO:0007669"/>
    <property type="project" value="UniProtKB-KW"/>
</dbReference>
<feature type="domain" description="PDZ" evidence="6">
    <location>
        <begin position="111"/>
        <end position="164"/>
    </location>
</feature>
<dbReference type="SMART" id="SM00228">
    <property type="entry name" value="PDZ"/>
    <property type="match status" value="1"/>
</dbReference>
<dbReference type="InterPro" id="IPR029045">
    <property type="entry name" value="ClpP/crotonase-like_dom_sf"/>
</dbReference>
<dbReference type="PANTHER" id="PTHR32060:SF30">
    <property type="entry name" value="CARBOXY-TERMINAL PROCESSING PROTEASE CTPA"/>
    <property type="match status" value="1"/>
</dbReference>
<dbReference type="GO" id="GO:0008236">
    <property type="term" value="F:serine-type peptidase activity"/>
    <property type="evidence" value="ECO:0007669"/>
    <property type="project" value="UniProtKB-KW"/>
</dbReference>
<evidence type="ECO:0000313" key="8">
    <source>
        <dbReference type="Proteomes" id="UP000177199"/>
    </source>
</evidence>
<evidence type="ECO:0000256" key="3">
    <source>
        <dbReference type="ARBA" id="ARBA00022801"/>
    </source>
</evidence>
<dbReference type="InterPro" id="IPR004447">
    <property type="entry name" value="Peptidase_S41A"/>
</dbReference>
<dbReference type="Gene3D" id="2.30.42.10">
    <property type="match status" value="1"/>
</dbReference>